<feature type="compositionally biased region" description="Low complexity" evidence="7">
    <location>
        <begin position="258"/>
        <end position="267"/>
    </location>
</feature>
<dbReference type="Pfam" id="PF13515">
    <property type="entry name" value="FUSC_2"/>
    <property type="match status" value="1"/>
</dbReference>
<feature type="transmembrane region" description="Helical" evidence="8">
    <location>
        <begin position="127"/>
        <end position="146"/>
    </location>
</feature>
<evidence type="ECO:0000256" key="1">
    <source>
        <dbReference type="ARBA" id="ARBA00004651"/>
    </source>
</evidence>
<name>A0A3N4RUS6_9ACTN</name>
<feature type="transmembrane region" description="Helical" evidence="8">
    <location>
        <begin position="73"/>
        <end position="96"/>
    </location>
</feature>
<comment type="similarity">
    <text evidence="6">Belongs to the YccS/YhfK family.</text>
</comment>
<protein>
    <submittedName>
        <fullName evidence="10">Membrane protein YccC</fullName>
    </submittedName>
</protein>
<gene>
    <name evidence="10" type="ORF">EDD38_7124</name>
</gene>
<evidence type="ECO:0000256" key="5">
    <source>
        <dbReference type="ARBA" id="ARBA00023136"/>
    </source>
</evidence>
<evidence type="ECO:0000256" key="8">
    <source>
        <dbReference type="SAM" id="Phobius"/>
    </source>
</evidence>
<keyword evidence="2" id="KW-1003">Cell membrane</keyword>
<feature type="region of interest" description="Disordered" evidence="7">
    <location>
        <begin position="258"/>
        <end position="300"/>
    </location>
</feature>
<comment type="subcellular location">
    <subcellularLocation>
        <location evidence="1">Cell membrane</location>
        <topology evidence="1">Multi-pass membrane protein</topology>
    </subcellularLocation>
</comment>
<evidence type="ECO:0000256" key="2">
    <source>
        <dbReference type="ARBA" id="ARBA00022475"/>
    </source>
</evidence>
<feature type="transmembrane region" description="Helical" evidence="8">
    <location>
        <begin position="48"/>
        <end position="66"/>
    </location>
</feature>
<feature type="transmembrane region" description="Helical" evidence="8">
    <location>
        <begin position="391"/>
        <end position="415"/>
    </location>
</feature>
<evidence type="ECO:0000313" key="11">
    <source>
        <dbReference type="Proteomes" id="UP000266906"/>
    </source>
</evidence>
<keyword evidence="4 8" id="KW-1133">Transmembrane helix</keyword>
<dbReference type="Proteomes" id="UP000266906">
    <property type="component" value="Unassembled WGS sequence"/>
</dbReference>
<evidence type="ECO:0000256" key="6">
    <source>
        <dbReference type="ARBA" id="ARBA00043993"/>
    </source>
</evidence>
<feature type="transmembrane region" description="Helical" evidence="8">
    <location>
        <begin position="473"/>
        <end position="492"/>
    </location>
</feature>
<dbReference type="InterPro" id="IPR049453">
    <property type="entry name" value="Memb_transporter_dom"/>
</dbReference>
<dbReference type="GO" id="GO:0005886">
    <property type="term" value="C:plasma membrane"/>
    <property type="evidence" value="ECO:0007669"/>
    <property type="project" value="UniProtKB-SubCell"/>
</dbReference>
<sequence length="626" mass="62540">MVGAARVLSPRGALALSGADGALLFAVRAALAMALPAVPLVLASHPRLSVYAMLGSFTTTFGRGLPYRRRARVLALVALAMTAAVGAGSLLAARVGPDGGRGGAAAVVAATALVAGAAKFGCDAARLSGLGAVLLLFSFAVAANGAPTGPEAAAQTAAAALGAAVAWALSVSGRLWHPDRPQRLAAAAALRAVADLLERAPGPARSRARHRATGAVLRAYGTLETHPPTGSDQGGRGGPCLQLTDLCWSLLVRSAGNHPENPAAPAHPATPPAPEALANSGHPAVPAGSAGRAAPVGSATPAVSADLPVRLRAQARLLADGSLRSTVLLADLAAPAGRPPDGSGRDGGGSPSRPGPVGRRTVELLAGPGSRRHRAAVHAVPALRMALGTGVAGGLALLLGLGHGYWAALTAAAVLHSVSLRTTTHRAVQRTLGTLAGLAVAVAVLAAGPGPGLLVAVIVLLEFLLEYAVVRNYALGVLFVTPLALLMSDLASPASAEDLVLDRALGSVLGIAVGLLCALLVVHDRAAVRVERALAACTAAAGRAERALAADRFGPAPDDGAEARSDVRTELAQAVVELREADDAAAGELWETGVDPAELAAAEERAYLLLGRLHGSGHRPGGPDRP</sequence>
<evidence type="ECO:0000259" key="9">
    <source>
        <dbReference type="Pfam" id="PF13515"/>
    </source>
</evidence>
<accession>A0A3N4RUS6</accession>
<dbReference type="EMBL" id="RKQG01000003">
    <property type="protein sequence ID" value="RPE27834.1"/>
    <property type="molecule type" value="Genomic_DNA"/>
</dbReference>
<keyword evidence="11" id="KW-1185">Reference proteome</keyword>
<proteinExistence type="inferred from homology"/>
<evidence type="ECO:0000313" key="10">
    <source>
        <dbReference type="EMBL" id="RPE27834.1"/>
    </source>
</evidence>
<feature type="transmembrane region" description="Helical" evidence="8">
    <location>
        <begin position="435"/>
        <end position="461"/>
    </location>
</feature>
<dbReference type="PANTHER" id="PTHR30509:SF9">
    <property type="entry name" value="MULTIDRUG RESISTANCE PROTEIN MDTO"/>
    <property type="match status" value="1"/>
</dbReference>
<dbReference type="PANTHER" id="PTHR30509">
    <property type="entry name" value="P-HYDROXYBENZOIC ACID EFFLUX PUMP SUBUNIT-RELATED"/>
    <property type="match status" value="1"/>
</dbReference>
<feature type="transmembrane region" description="Helical" evidence="8">
    <location>
        <begin position="21"/>
        <end position="42"/>
    </location>
</feature>
<feature type="transmembrane region" description="Helical" evidence="8">
    <location>
        <begin position="152"/>
        <end position="173"/>
    </location>
</feature>
<evidence type="ECO:0000256" key="4">
    <source>
        <dbReference type="ARBA" id="ARBA00022989"/>
    </source>
</evidence>
<feature type="region of interest" description="Disordered" evidence="7">
    <location>
        <begin position="334"/>
        <end position="361"/>
    </location>
</feature>
<keyword evidence="3 8" id="KW-0812">Transmembrane</keyword>
<evidence type="ECO:0000256" key="7">
    <source>
        <dbReference type="SAM" id="MobiDB-lite"/>
    </source>
</evidence>
<feature type="transmembrane region" description="Helical" evidence="8">
    <location>
        <begin position="102"/>
        <end position="120"/>
    </location>
</feature>
<feature type="transmembrane region" description="Helical" evidence="8">
    <location>
        <begin position="504"/>
        <end position="522"/>
    </location>
</feature>
<feature type="domain" description="Integral membrane bound transporter" evidence="9">
    <location>
        <begin position="392"/>
        <end position="517"/>
    </location>
</feature>
<keyword evidence="5 8" id="KW-0472">Membrane</keyword>
<reference evidence="10 11" key="1">
    <citation type="submission" date="2018-11" db="EMBL/GenBank/DDBJ databases">
        <title>Sequencing the genomes of 1000 actinobacteria strains.</title>
        <authorList>
            <person name="Klenk H.-P."/>
        </authorList>
    </citation>
    <scope>NUCLEOTIDE SEQUENCE [LARGE SCALE GENOMIC DNA]</scope>
    <source>
        <strain evidence="10 11">DSM 44781</strain>
    </source>
</reference>
<organism evidence="10 11">
    <name type="scientific">Kitasatospora cineracea</name>
    <dbReference type="NCBI Taxonomy" id="88074"/>
    <lineage>
        <taxon>Bacteria</taxon>
        <taxon>Bacillati</taxon>
        <taxon>Actinomycetota</taxon>
        <taxon>Actinomycetes</taxon>
        <taxon>Kitasatosporales</taxon>
        <taxon>Streptomycetaceae</taxon>
        <taxon>Kitasatospora</taxon>
    </lineage>
</organism>
<comment type="caution">
    <text evidence="10">The sequence shown here is derived from an EMBL/GenBank/DDBJ whole genome shotgun (WGS) entry which is preliminary data.</text>
</comment>
<evidence type="ECO:0000256" key="3">
    <source>
        <dbReference type="ARBA" id="ARBA00022692"/>
    </source>
</evidence>
<dbReference type="AlphaFoldDB" id="A0A3N4RUS6"/>